<organism evidence="9 10">
    <name type="scientific">Labrys wisconsinensis</name>
    <dbReference type="NCBI Taxonomy" id="425677"/>
    <lineage>
        <taxon>Bacteria</taxon>
        <taxon>Pseudomonadati</taxon>
        <taxon>Pseudomonadota</taxon>
        <taxon>Alphaproteobacteria</taxon>
        <taxon>Hyphomicrobiales</taxon>
        <taxon>Xanthobacteraceae</taxon>
        <taxon>Labrys</taxon>
    </lineage>
</organism>
<comment type="similarity">
    <text evidence="2 7">Belongs to the ExbD/TolR family.</text>
</comment>
<evidence type="ECO:0000256" key="1">
    <source>
        <dbReference type="ARBA" id="ARBA00004162"/>
    </source>
</evidence>
<name>A0ABU0JCG2_9HYPH</name>
<dbReference type="EMBL" id="JAUSVX010000010">
    <property type="protein sequence ID" value="MDQ0471968.1"/>
    <property type="molecule type" value="Genomic_DNA"/>
</dbReference>
<evidence type="ECO:0000313" key="10">
    <source>
        <dbReference type="Proteomes" id="UP001242480"/>
    </source>
</evidence>
<accession>A0ABU0JCG2</accession>
<protein>
    <submittedName>
        <fullName evidence="9">Biopolymer transport protein TolR</fullName>
    </submittedName>
</protein>
<keyword evidence="6 8" id="KW-0472">Membrane</keyword>
<evidence type="ECO:0000256" key="5">
    <source>
        <dbReference type="ARBA" id="ARBA00022989"/>
    </source>
</evidence>
<dbReference type="RefSeq" id="WP_307277974.1">
    <property type="nucleotide sequence ID" value="NZ_JAUSVX010000010.1"/>
</dbReference>
<comment type="caution">
    <text evidence="9">The sequence shown here is derived from an EMBL/GenBank/DDBJ whole genome shotgun (WGS) entry which is preliminary data.</text>
</comment>
<dbReference type="Gene3D" id="3.30.420.270">
    <property type="match status" value="1"/>
</dbReference>
<keyword evidence="7" id="KW-0653">Protein transport</keyword>
<comment type="subcellular location">
    <subcellularLocation>
        <location evidence="1">Cell membrane</location>
        <topology evidence="1">Single-pass membrane protein</topology>
    </subcellularLocation>
    <subcellularLocation>
        <location evidence="7">Cell membrane</location>
        <topology evidence="7">Single-pass type II membrane protein</topology>
    </subcellularLocation>
</comment>
<evidence type="ECO:0000313" key="9">
    <source>
        <dbReference type="EMBL" id="MDQ0471968.1"/>
    </source>
</evidence>
<evidence type="ECO:0000256" key="6">
    <source>
        <dbReference type="ARBA" id="ARBA00023136"/>
    </source>
</evidence>
<evidence type="ECO:0000256" key="7">
    <source>
        <dbReference type="RuleBase" id="RU003879"/>
    </source>
</evidence>
<keyword evidence="5 8" id="KW-1133">Transmembrane helix</keyword>
<feature type="transmembrane region" description="Helical" evidence="8">
    <location>
        <begin position="32"/>
        <end position="53"/>
    </location>
</feature>
<sequence length="145" mass="15564">MAARPSLDRAEADDGAGYRAMAEINVTPMVDVMLVLLVIFMVTAPLMTVGVPLKLPKTAAARLGSVQQPIVLSLDASQSVFLRNDPVADDDIGRRLAEATGGDRDRLIFLRADRSVRYDRVMNVLGRISTAGFSRVSLLAEAPGP</sequence>
<evidence type="ECO:0000256" key="2">
    <source>
        <dbReference type="ARBA" id="ARBA00005811"/>
    </source>
</evidence>
<keyword evidence="7" id="KW-0813">Transport</keyword>
<keyword evidence="3" id="KW-1003">Cell membrane</keyword>
<dbReference type="InterPro" id="IPR003400">
    <property type="entry name" value="ExbD"/>
</dbReference>
<dbReference type="PANTHER" id="PTHR30558:SF7">
    <property type="entry name" value="TOL-PAL SYSTEM PROTEIN TOLR"/>
    <property type="match status" value="1"/>
</dbReference>
<reference evidence="9 10" key="1">
    <citation type="submission" date="2023-07" db="EMBL/GenBank/DDBJ databases">
        <title>Genomic Encyclopedia of Type Strains, Phase IV (KMG-IV): sequencing the most valuable type-strain genomes for metagenomic binning, comparative biology and taxonomic classification.</title>
        <authorList>
            <person name="Goeker M."/>
        </authorList>
    </citation>
    <scope>NUCLEOTIDE SEQUENCE [LARGE SCALE GENOMIC DNA]</scope>
    <source>
        <strain evidence="9 10">DSM 19619</strain>
    </source>
</reference>
<dbReference type="Pfam" id="PF02472">
    <property type="entry name" value="ExbD"/>
    <property type="match status" value="1"/>
</dbReference>
<keyword evidence="10" id="KW-1185">Reference proteome</keyword>
<proteinExistence type="inferred from homology"/>
<keyword evidence="4 7" id="KW-0812">Transmembrane</keyword>
<dbReference type="Proteomes" id="UP001242480">
    <property type="component" value="Unassembled WGS sequence"/>
</dbReference>
<evidence type="ECO:0000256" key="4">
    <source>
        <dbReference type="ARBA" id="ARBA00022692"/>
    </source>
</evidence>
<evidence type="ECO:0000256" key="3">
    <source>
        <dbReference type="ARBA" id="ARBA00022475"/>
    </source>
</evidence>
<evidence type="ECO:0000256" key="8">
    <source>
        <dbReference type="SAM" id="Phobius"/>
    </source>
</evidence>
<gene>
    <name evidence="9" type="ORF">QO011_004995</name>
</gene>
<dbReference type="PANTHER" id="PTHR30558">
    <property type="entry name" value="EXBD MEMBRANE COMPONENT OF PMF-DRIVEN MACROMOLECULE IMPORT SYSTEM"/>
    <property type="match status" value="1"/>
</dbReference>